<evidence type="ECO:0000313" key="2">
    <source>
        <dbReference type="EMBL" id="JAQ74680.1"/>
    </source>
</evidence>
<feature type="domain" description="FANCI solenoid 4" evidence="1">
    <location>
        <begin position="773"/>
        <end position="869"/>
    </location>
</feature>
<dbReference type="EMBL" id="GCES01111642">
    <property type="protein sequence ID" value="JAQ74680.1"/>
    <property type="molecule type" value="Transcribed_RNA"/>
</dbReference>
<organism evidence="2">
    <name type="scientific">Fundulus heteroclitus</name>
    <name type="common">Killifish</name>
    <name type="synonym">Mummichog</name>
    <dbReference type="NCBI Taxonomy" id="8078"/>
    <lineage>
        <taxon>Eukaryota</taxon>
        <taxon>Metazoa</taxon>
        <taxon>Chordata</taxon>
        <taxon>Craniata</taxon>
        <taxon>Vertebrata</taxon>
        <taxon>Euteleostomi</taxon>
        <taxon>Actinopterygii</taxon>
        <taxon>Neopterygii</taxon>
        <taxon>Teleostei</taxon>
        <taxon>Neoteleostei</taxon>
        <taxon>Acanthomorphata</taxon>
        <taxon>Ovalentaria</taxon>
        <taxon>Atherinomorphae</taxon>
        <taxon>Cyprinodontiformes</taxon>
        <taxon>Fundulidae</taxon>
        <taxon>Fundulus</taxon>
    </lineage>
</organism>
<dbReference type="Pfam" id="PF14678">
    <property type="entry name" value="FANCI_S4"/>
    <property type="match status" value="1"/>
</dbReference>
<dbReference type="AlphaFoldDB" id="A0A146S2T4"/>
<accession>A0A146S2T4</accession>
<protein>
    <recommendedName>
        <fullName evidence="1">FANCI solenoid 4 domain-containing protein</fullName>
    </recommendedName>
</protein>
<sequence length="872" mass="95520">MRRLDGDGASDYGLVSTLLCMAVEGSKRFRVAFAWVLMKNIDANLANFVLSHDKCWPELKAKIIGNSFHLDLMTDDVDVALLLEERPDLVLKSDVVERMITRFSGGDLFAFFSACSLHKVYESVWRCLTLGLVSDAPLLALVEYVDKCDLLYGAGLLKKSGLLSANGALANRPLSDREFALCLCGSRTLTPLKGRILRLLTTPKVASWLSGIAIPGSVMGTDQLEQLVSLSALSQPGKLCSFMSELMLDEAAFEFVVICVTEIASHHSCAAFEPFLRDVLDRAHSSQAAMGLLCRLMRNRPHLLKPHVVGLIGPRIECGVLVARLPVGHGMFVSSAEHLMAISSVMRRVVYDLVKRSLLFRRESRPFGCSALLCLLRHVRLLASSVIPTSQASQIVSISSQAAVEADDPAAALCIGAIDLLRRCLRTGGLSDMATMRCLAEYLPRVVAANKSPLSAALFSLLADLLEKTDPSDDPCFALLVSCAARCVSQSSEQSDPFLRMSAALTQLETAGFADERIFASIGDSLVDVALKQHRSILALTERHSPKQTPHLSPEALQVAIEVLTSPQSQPQPYLQDALLAGAAHPYLKPILESKAIPFLLESSRDQDSFWLTVFARANLELPTDAIQALYDRNDRCHQALFELVANKMSLDPELTKWVSCIFKMSLTNPVDDAVAPLLLKARLISNETPFDTILCLVKHHQSAIGAATTEIHSRLQDMLQAVRVLEDTAVTRLIPSLLHCVTAIASSAVSDAVTGAERASLFVKLYRFLNGAVINPDASTDTIRDIAKQTGAGLQTSISAFIISVQNADNRPVRRRLPNMSLAILIPQLVEAMETYEASLVRLSRQRKINFLHYFKLTPSRDFRIDRALVN</sequence>
<proteinExistence type="predicted"/>
<reference evidence="2" key="1">
    <citation type="submission" date="2015-01" db="EMBL/GenBank/DDBJ databases">
        <title>EvidentialGene: Evidence-directed Construction of Complete mRNA Transcriptomes without Genomes.</title>
        <authorList>
            <person name="Gilbert D.G."/>
        </authorList>
    </citation>
    <scope>NUCLEOTIDE SEQUENCE</scope>
</reference>
<dbReference type="EMBL" id="GCES01112017">
    <property type="protein sequence ID" value="JAQ74305.1"/>
    <property type="molecule type" value="Transcribed_RNA"/>
</dbReference>
<dbReference type="InterPro" id="IPR029314">
    <property type="entry name" value="FANCI_S4"/>
</dbReference>
<evidence type="ECO:0000259" key="1">
    <source>
        <dbReference type="Pfam" id="PF14678"/>
    </source>
</evidence>
<name>A0A146S2T4_FUNHE</name>